<dbReference type="SUPFAM" id="SSF54909">
    <property type="entry name" value="Dimeric alpha+beta barrel"/>
    <property type="match status" value="2"/>
</dbReference>
<organism evidence="2 3">
    <name type="scientific">Paenibacillus donghaensis</name>
    <dbReference type="NCBI Taxonomy" id="414771"/>
    <lineage>
        <taxon>Bacteria</taxon>
        <taxon>Bacillati</taxon>
        <taxon>Bacillota</taxon>
        <taxon>Bacilli</taxon>
        <taxon>Bacillales</taxon>
        <taxon>Paenibacillaceae</taxon>
        <taxon>Paenibacillus</taxon>
    </lineage>
</organism>
<dbReference type="Gene3D" id="3.30.70.100">
    <property type="match status" value="2"/>
</dbReference>
<dbReference type="KEGG" id="pdh:B9T62_13190"/>
<proteinExistence type="predicted"/>
<dbReference type="Pfam" id="PF07110">
    <property type="entry name" value="EthD"/>
    <property type="match status" value="2"/>
</dbReference>
<dbReference type="GO" id="GO:0016491">
    <property type="term" value="F:oxidoreductase activity"/>
    <property type="evidence" value="ECO:0007669"/>
    <property type="project" value="InterPro"/>
</dbReference>
<feature type="domain" description="EthD" evidence="1">
    <location>
        <begin position="38"/>
        <end position="129"/>
    </location>
</feature>
<dbReference type="InterPro" id="IPR009799">
    <property type="entry name" value="EthD_dom"/>
</dbReference>
<accession>A0A2Z2KKV5</accession>
<keyword evidence="3" id="KW-1185">Reference proteome</keyword>
<evidence type="ECO:0000313" key="2">
    <source>
        <dbReference type="EMBL" id="ASA21642.1"/>
    </source>
</evidence>
<feature type="domain" description="EthD" evidence="1">
    <location>
        <begin position="162"/>
        <end position="255"/>
    </location>
</feature>
<gene>
    <name evidence="2" type="ORF">B9T62_13190</name>
</gene>
<protein>
    <recommendedName>
        <fullName evidence="1">EthD domain-containing protein</fullName>
    </recommendedName>
</protein>
<evidence type="ECO:0000259" key="1">
    <source>
        <dbReference type="Pfam" id="PF07110"/>
    </source>
</evidence>
<sequence>MKYTHLAATHVDQYLLFIKIIRKKENTMFKIIALVKRKSGMSLQEFIDYYESTHAKLGEKYYSTCAERYARRYLHLMAPVTEPQSGGAESEFDVVTELWFTDRQIFEKVMAEHPEALVEIAEDEENFQERSKTQMFTVEEHDSECGDRSLPYFKVLAMVKRKSGMSLQEFINYYESKHAKLGEEFFGTNAARYARRYLHPMIPDIEPQTGIIEATFDVLTELWFKDSESFEKALAEHPDSATRIAKDEENFQDRSKTQMFILEEYESKVGPS</sequence>
<evidence type="ECO:0000313" key="3">
    <source>
        <dbReference type="Proteomes" id="UP000249890"/>
    </source>
</evidence>
<dbReference type="Proteomes" id="UP000249890">
    <property type="component" value="Chromosome"/>
</dbReference>
<reference evidence="2 3" key="1">
    <citation type="submission" date="2017-06" db="EMBL/GenBank/DDBJ databases">
        <title>Complete genome sequence of Paenibacillus donghaensis KCTC 13049T isolated from East Sea sediment, South Korea.</title>
        <authorList>
            <person name="Jung B.K."/>
            <person name="Hong S.-J."/>
            <person name="Shin J.-H."/>
        </authorList>
    </citation>
    <scope>NUCLEOTIDE SEQUENCE [LARGE SCALE GENOMIC DNA]</scope>
    <source>
        <strain evidence="2 3">KCTC 13049</strain>
    </source>
</reference>
<dbReference type="AlphaFoldDB" id="A0A2Z2KKV5"/>
<dbReference type="InterPro" id="IPR011008">
    <property type="entry name" value="Dimeric_a/b-barrel"/>
</dbReference>
<dbReference type="EMBL" id="CP021780">
    <property type="protein sequence ID" value="ASA21642.1"/>
    <property type="molecule type" value="Genomic_DNA"/>
</dbReference>
<name>A0A2Z2KKV5_9BACL</name>